<reference evidence="1" key="1">
    <citation type="journal article" date="2014" name="Int. J. Syst. Evol. Microbiol.">
        <title>Complete genome sequence of Corynebacterium casei LMG S-19264T (=DSM 44701T), isolated from a smear-ripened cheese.</title>
        <authorList>
            <consortium name="US DOE Joint Genome Institute (JGI-PGF)"/>
            <person name="Walter F."/>
            <person name="Albersmeier A."/>
            <person name="Kalinowski J."/>
            <person name="Ruckert C."/>
        </authorList>
    </citation>
    <scope>NUCLEOTIDE SEQUENCE</scope>
    <source>
        <strain evidence="1">JCM 12289</strain>
    </source>
</reference>
<accession>A0AAV3SGS9</accession>
<sequence>MTKPSHGSDYQFEFQFDDLLILRLGTHCQNSDSQPRICWEIENTDLSGDAATIRVPPNRGDFTMPYGTLDVAEPRLVFGKDEDPRPAIEPESRMIDTEERETITLPDQLATDMRNDLEDLGTVDETSQLCADPSPFPSTIHSNEVYYGPTEWEPVGWEPERKVMHYADRNNRFPERSYQIENGELIWREFDPKSSSEAEQLRVT</sequence>
<geneLocation type="plasmid" evidence="2 3">
    <name>unnamed4</name>
</geneLocation>
<reference evidence="1" key="3">
    <citation type="submission" date="2023-12" db="EMBL/GenBank/DDBJ databases">
        <authorList>
            <person name="Sun Q."/>
            <person name="Inoue M."/>
        </authorList>
    </citation>
    <scope>NUCLEOTIDE SEQUENCE</scope>
    <source>
        <strain evidence="1">JCM 12289</strain>
    </source>
</reference>
<dbReference type="KEGG" id="hdo:MUK72_19460"/>
<reference evidence="2" key="2">
    <citation type="submission" date="2022-04" db="EMBL/GenBank/DDBJ databases">
        <title>Sequencing and genomic assembly of Halococcus dombrowskii.</title>
        <authorList>
            <person name="Lim S.W."/>
            <person name="MacLea K.S."/>
        </authorList>
    </citation>
    <scope>NUCLEOTIDE SEQUENCE</scope>
    <source>
        <strain evidence="2">H4</strain>
        <plasmid evidence="2">unnamed4</plasmid>
    </source>
</reference>
<dbReference type="AlphaFoldDB" id="A0AAV3SGS9"/>
<evidence type="ECO:0000313" key="4">
    <source>
        <dbReference type="Proteomes" id="UP001500962"/>
    </source>
</evidence>
<name>A0AAV3SGS9_HALDO</name>
<evidence type="ECO:0000313" key="2">
    <source>
        <dbReference type="EMBL" id="UOO97328.1"/>
    </source>
</evidence>
<dbReference type="EMBL" id="BAAADN010000031">
    <property type="protein sequence ID" value="GAA0464395.1"/>
    <property type="molecule type" value="Genomic_DNA"/>
</dbReference>
<dbReference type="Proteomes" id="UP001500962">
    <property type="component" value="Unassembled WGS sequence"/>
</dbReference>
<dbReference type="RefSeq" id="WP_244706885.1">
    <property type="nucleotide sequence ID" value="NZ_BAAADN010000031.1"/>
</dbReference>
<dbReference type="EMBL" id="CP095009">
    <property type="protein sequence ID" value="UOO97328.1"/>
    <property type="molecule type" value="Genomic_DNA"/>
</dbReference>
<dbReference type="GeneID" id="71764074"/>
<organism evidence="1 4">
    <name type="scientific">Halococcus dombrowskii</name>
    <dbReference type="NCBI Taxonomy" id="179637"/>
    <lineage>
        <taxon>Archaea</taxon>
        <taxon>Methanobacteriati</taxon>
        <taxon>Methanobacteriota</taxon>
        <taxon>Stenosarchaea group</taxon>
        <taxon>Halobacteria</taxon>
        <taxon>Halobacteriales</taxon>
        <taxon>Halococcaceae</taxon>
        <taxon>Halococcus</taxon>
    </lineage>
</organism>
<keyword evidence="2" id="KW-0614">Plasmid</keyword>
<evidence type="ECO:0000313" key="1">
    <source>
        <dbReference type="EMBL" id="GAA0464395.1"/>
    </source>
</evidence>
<keyword evidence="3" id="KW-1185">Reference proteome</keyword>
<gene>
    <name evidence="1" type="ORF">GCM10008985_21560</name>
    <name evidence="2" type="ORF">MUK72_19460</name>
</gene>
<evidence type="ECO:0000313" key="3">
    <source>
        <dbReference type="Proteomes" id="UP000830542"/>
    </source>
</evidence>
<protein>
    <submittedName>
        <fullName evidence="1">Uncharacterized protein</fullName>
    </submittedName>
</protein>
<proteinExistence type="predicted"/>
<dbReference type="Proteomes" id="UP000830542">
    <property type="component" value="Plasmid unnamed4"/>
</dbReference>